<dbReference type="EMBL" id="PGOL01005012">
    <property type="protein sequence ID" value="PKI36125.1"/>
    <property type="molecule type" value="Genomic_DNA"/>
</dbReference>
<evidence type="ECO:0000313" key="2">
    <source>
        <dbReference type="EMBL" id="PKI36125.1"/>
    </source>
</evidence>
<evidence type="ECO:0000256" key="1">
    <source>
        <dbReference type="SAM" id="MobiDB-lite"/>
    </source>
</evidence>
<sequence>MKKPCGQLGWRLLSNEIPHRRGRKRLQRPPMNSPLEMVAGEGAPCKLFPSNPSPSKGEEIEDGDARMGAPRRLLAPSDRLSKASEISGDLFDRGLLWWGRSSGGKPHPSFPFP</sequence>
<dbReference type="Proteomes" id="UP000233551">
    <property type="component" value="Unassembled WGS sequence"/>
</dbReference>
<feature type="region of interest" description="Disordered" evidence="1">
    <location>
        <begin position="41"/>
        <end position="67"/>
    </location>
</feature>
<dbReference type="AlphaFoldDB" id="A0A2I0HWP6"/>
<reference evidence="2 3" key="1">
    <citation type="submission" date="2017-11" db="EMBL/GenBank/DDBJ databases">
        <title>De-novo sequencing of pomegranate (Punica granatum L.) genome.</title>
        <authorList>
            <person name="Akparov Z."/>
            <person name="Amiraslanov A."/>
            <person name="Hajiyeva S."/>
            <person name="Abbasov M."/>
            <person name="Kaur K."/>
            <person name="Hamwieh A."/>
            <person name="Solovyev V."/>
            <person name="Salamov A."/>
            <person name="Braich B."/>
            <person name="Kosarev P."/>
            <person name="Mahmoud A."/>
            <person name="Hajiyev E."/>
            <person name="Babayeva S."/>
            <person name="Izzatullayeva V."/>
            <person name="Mammadov A."/>
            <person name="Mammadov A."/>
            <person name="Sharifova S."/>
            <person name="Ojaghi J."/>
            <person name="Eynullazada K."/>
            <person name="Bayramov B."/>
            <person name="Abdulazimova A."/>
            <person name="Shahmuradov I."/>
        </authorList>
    </citation>
    <scope>NUCLEOTIDE SEQUENCE [LARGE SCALE GENOMIC DNA]</scope>
    <source>
        <strain evidence="3">cv. AG2017</strain>
        <tissue evidence="2">Leaf</tissue>
    </source>
</reference>
<organism evidence="2 3">
    <name type="scientific">Punica granatum</name>
    <name type="common">Pomegranate</name>
    <dbReference type="NCBI Taxonomy" id="22663"/>
    <lineage>
        <taxon>Eukaryota</taxon>
        <taxon>Viridiplantae</taxon>
        <taxon>Streptophyta</taxon>
        <taxon>Embryophyta</taxon>
        <taxon>Tracheophyta</taxon>
        <taxon>Spermatophyta</taxon>
        <taxon>Magnoliopsida</taxon>
        <taxon>eudicotyledons</taxon>
        <taxon>Gunneridae</taxon>
        <taxon>Pentapetalae</taxon>
        <taxon>rosids</taxon>
        <taxon>malvids</taxon>
        <taxon>Myrtales</taxon>
        <taxon>Lythraceae</taxon>
        <taxon>Punica</taxon>
    </lineage>
</organism>
<name>A0A2I0HWP6_PUNGR</name>
<gene>
    <name evidence="2" type="ORF">CRG98_043494</name>
</gene>
<protein>
    <submittedName>
        <fullName evidence="2">Uncharacterized protein</fullName>
    </submittedName>
</protein>
<comment type="caution">
    <text evidence="2">The sequence shown here is derived from an EMBL/GenBank/DDBJ whole genome shotgun (WGS) entry which is preliminary data.</text>
</comment>
<keyword evidence="3" id="KW-1185">Reference proteome</keyword>
<proteinExistence type="predicted"/>
<evidence type="ECO:0000313" key="3">
    <source>
        <dbReference type="Proteomes" id="UP000233551"/>
    </source>
</evidence>
<accession>A0A2I0HWP6</accession>